<keyword evidence="2" id="KW-1185">Reference proteome</keyword>
<proteinExistence type="predicted"/>
<name>A0A073JBJ6_9RHOB</name>
<dbReference type="OrthoDB" id="9804442at2"/>
<protein>
    <recommendedName>
        <fullName evidence="3">NUDIX hydrolase</fullName>
    </recommendedName>
</protein>
<evidence type="ECO:0000313" key="1">
    <source>
        <dbReference type="EMBL" id="KEJ95102.1"/>
    </source>
</evidence>
<dbReference type="GeneID" id="68868746"/>
<accession>A0A073JBJ6</accession>
<gene>
    <name evidence="1" type="ORF">SUH3_23655</name>
</gene>
<dbReference type="Proteomes" id="UP000027746">
    <property type="component" value="Unassembled WGS sequence"/>
</dbReference>
<evidence type="ECO:0008006" key="3">
    <source>
        <dbReference type="Google" id="ProtNLM"/>
    </source>
</evidence>
<sequence>MRLVACPVALHPDGAPRRLAIATHPQIALVHAEIAPNARPENTAAQALYAIGGLETRAALLLGTSDDIVAGERWHFALCRTVPPVRAQWQNAGPDGTLQRFGWLALDDTLPDGLTAPHDRAIDWIRAAL</sequence>
<evidence type="ECO:0000313" key="2">
    <source>
        <dbReference type="Proteomes" id="UP000027746"/>
    </source>
</evidence>
<dbReference type="EMBL" id="JAMD01000008">
    <property type="protein sequence ID" value="KEJ95102.1"/>
    <property type="molecule type" value="Genomic_DNA"/>
</dbReference>
<organism evidence="1 2">
    <name type="scientific">Pseudosulfitobacter pseudonitzschiae</name>
    <dbReference type="NCBI Taxonomy" id="1402135"/>
    <lineage>
        <taxon>Bacteria</taxon>
        <taxon>Pseudomonadati</taxon>
        <taxon>Pseudomonadota</taxon>
        <taxon>Alphaproteobacteria</taxon>
        <taxon>Rhodobacterales</taxon>
        <taxon>Roseobacteraceae</taxon>
        <taxon>Pseudosulfitobacter</taxon>
    </lineage>
</organism>
<comment type="caution">
    <text evidence="1">The sequence shown here is derived from an EMBL/GenBank/DDBJ whole genome shotgun (WGS) entry which is preliminary data.</text>
</comment>
<reference evidence="1 2" key="1">
    <citation type="submission" date="2014-01" db="EMBL/GenBank/DDBJ databases">
        <title>Sulfitobacter sp. H3 (MCCC 1A00686) Genome Sequencing.</title>
        <authorList>
            <person name="Lai Q."/>
            <person name="Hong Z."/>
        </authorList>
    </citation>
    <scope>NUCLEOTIDE SEQUENCE [LARGE SCALE GENOMIC DNA]</scope>
    <source>
        <strain evidence="1 2">H3</strain>
    </source>
</reference>
<dbReference type="RefSeq" id="WP_037928069.1">
    <property type="nucleotide sequence ID" value="NZ_CP054599.1"/>
</dbReference>
<dbReference type="AlphaFoldDB" id="A0A073JBJ6"/>